<dbReference type="PANTHER" id="PTHR22739">
    <property type="entry name" value="STRIATED MUSCLE ACTIVATOR OF RHO-DEPENDENT SIGNALING-RELATED"/>
    <property type="match status" value="1"/>
</dbReference>
<organism evidence="1 2">
    <name type="scientific">Lepeophtheirus salmonis</name>
    <name type="common">Salmon louse</name>
    <name type="synonym">Caligus salmonis</name>
    <dbReference type="NCBI Taxonomy" id="72036"/>
    <lineage>
        <taxon>Eukaryota</taxon>
        <taxon>Metazoa</taxon>
        <taxon>Ecdysozoa</taxon>
        <taxon>Arthropoda</taxon>
        <taxon>Crustacea</taxon>
        <taxon>Multicrustacea</taxon>
        <taxon>Hexanauplia</taxon>
        <taxon>Copepoda</taxon>
        <taxon>Siphonostomatoida</taxon>
        <taxon>Caligidae</taxon>
        <taxon>Lepeophtheirus</taxon>
    </lineage>
</organism>
<protein>
    <submittedName>
        <fullName evidence="1">(salmon louse) hypothetical protein</fullName>
    </submittedName>
</protein>
<dbReference type="InterPro" id="IPR027817">
    <property type="entry name" value="Costars_dom"/>
</dbReference>
<dbReference type="GO" id="GO:0003779">
    <property type="term" value="F:actin binding"/>
    <property type="evidence" value="ECO:0007669"/>
    <property type="project" value="InterPro"/>
</dbReference>
<dbReference type="Gene3D" id="1.10.10.1540">
    <property type="entry name" value="Costar domain"/>
    <property type="match status" value="1"/>
</dbReference>
<dbReference type="GO" id="GO:0035025">
    <property type="term" value="P:positive regulation of Rho protein signal transduction"/>
    <property type="evidence" value="ECO:0007669"/>
    <property type="project" value="InterPro"/>
</dbReference>
<dbReference type="Pfam" id="PF14705">
    <property type="entry name" value="Costars"/>
    <property type="match status" value="1"/>
</dbReference>
<accession>A0A7R8CH37</accession>
<dbReference type="PANTHER" id="PTHR22739:SF7">
    <property type="entry name" value="EG:152A3.3 PROTEIN-RELATED"/>
    <property type="match status" value="1"/>
</dbReference>
<proteinExistence type="predicted"/>
<dbReference type="OrthoDB" id="9871914at2759"/>
<evidence type="ECO:0000313" key="2">
    <source>
        <dbReference type="Proteomes" id="UP000675881"/>
    </source>
</evidence>
<dbReference type="InterPro" id="IPR026111">
    <property type="entry name" value="Abra"/>
</dbReference>
<sequence>MSFSSIGICKGSRAENTAMLLTKQQNIVPNLTGKSKYHPDKILNPLKKTDPGYGCPQEGTRTEARGIKAQFHVHKEILELCEILYMYGLDDGASSIVGILLRAKKYGLVDFEPEILFQGQNDNTPIYLKRSMEDIYEEFNKNKKFSD</sequence>
<dbReference type="Proteomes" id="UP000675881">
    <property type="component" value="Chromosome 1"/>
</dbReference>
<evidence type="ECO:0000313" key="1">
    <source>
        <dbReference type="EMBL" id="CAF2776314.1"/>
    </source>
</evidence>
<dbReference type="GO" id="GO:0030017">
    <property type="term" value="C:sarcomere"/>
    <property type="evidence" value="ECO:0007669"/>
    <property type="project" value="TreeGrafter"/>
</dbReference>
<name>A0A7R8CH37_LEPSM</name>
<dbReference type="EMBL" id="HG994580">
    <property type="protein sequence ID" value="CAF2776314.1"/>
    <property type="molecule type" value="Genomic_DNA"/>
</dbReference>
<dbReference type="AlphaFoldDB" id="A0A7R8CH37"/>
<dbReference type="SMART" id="SM01283">
    <property type="entry name" value="Costars"/>
    <property type="match status" value="1"/>
</dbReference>
<keyword evidence="2" id="KW-1185">Reference proteome</keyword>
<dbReference type="GO" id="GO:0045944">
    <property type="term" value="P:positive regulation of transcription by RNA polymerase II"/>
    <property type="evidence" value="ECO:0007669"/>
    <property type="project" value="TreeGrafter"/>
</dbReference>
<reference evidence="1" key="1">
    <citation type="submission" date="2021-02" db="EMBL/GenBank/DDBJ databases">
        <authorList>
            <person name="Bekaert M."/>
        </authorList>
    </citation>
    <scope>NUCLEOTIDE SEQUENCE</scope>
    <source>
        <strain evidence="1">IoA-00</strain>
    </source>
</reference>
<gene>
    <name evidence="1" type="ORF">LSAA_962</name>
</gene>
<dbReference type="InterPro" id="IPR038095">
    <property type="entry name" value="Costars_sf"/>
</dbReference>